<evidence type="ECO:0000256" key="6">
    <source>
        <dbReference type="SAM" id="MobiDB-lite"/>
    </source>
</evidence>
<comment type="similarity">
    <text evidence="2">Belongs to the SusD family.</text>
</comment>
<evidence type="ECO:0000256" key="2">
    <source>
        <dbReference type="ARBA" id="ARBA00006275"/>
    </source>
</evidence>
<feature type="domain" description="RagB/SusD" evidence="7">
    <location>
        <begin position="307"/>
        <end position="622"/>
    </location>
</feature>
<dbReference type="RefSeq" id="WP_240826950.1">
    <property type="nucleotide sequence ID" value="NZ_JAKWBL010000001.1"/>
</dbReference>
<gene>
    <name evidence="9" type="ORF">MKP09_06455</name>
</gene>
<feature type="domain" description="SusD-like N-terminal" evidence="8">
    <location>
        <begin position="82"/>
        <end position="217"/>
    </location>
</feature>
<evidence type="ECO:0000259" key="7">
    <source>
        <dbReference type="Pfam" id="PF07980"/>
    </source>
</evidence>
<keyword evidence="3" id="KW-0732">Signal</keyword>
<evidence type="ECO:0000256" key="1">
    <source>
        <dbReference type="ARBA" id="ARBA00004442"/>
    </source>
</evidence>
<keyword evidence="10" id="KW-1185">Reference proteome</keyword>
<evidence type="ECO:0000259" key="8">
    <source>
        <dbReference type="Pfam" id="PF14322"/>
    </source>
</evidence>
<proteinExistence type="inferred from homology"/>
<dbReference type="Proteomes" id="UP001202248">
    <property type="component" value="Unassembled WGS sequence"/>
</dbReference>
<protein>
    <submittedName>
        <fullName evidence="9">RagB/SusD family nutrient uptake outer membrane protein</fullName>
    </submittedName>
</protein>
<dbReference type="Gene3D" id="1.25.40.390">
    <property type="match status" value="1"/>
</dbReference>
<reference evidence="9 10" key="1">
    <citation type="submission" date="2022-02" db="EMBL/GenBank/DDBJ databases">
        <authorList>
            <person name="Min J."/>
        </authorList>
    </citation>
    <scope>NUCLEOTIDE SEQUENCE [LARGE SCALE GENOMIC DNA]</scope>
    <source>
        <strain evidence="9 10">GR10-1</strain>
    </source>
</reference>
<feature type="region of interest" description="Disordered" evidence="6">
    <location>
        <begin position="321"/>
        <end position="341"/>
    </location>
</feature>
<accession>A0ABS9SGS8</accession>
<evidence type="ECO:0000256" key="5">
    <source>
        <dbReference type="ARBA" id="ARBA00023237"/>
    </source>
</evidence>
<evidence type="ECO:0000256" key="4">
    <source>
        <dbReference type="ARBA" id="ARBA00023136"/>
    </source>
</evidence>
<evidence type="ECO:0000313" key="9">
    <source>
        <dbReference type="EMBL" id="MCH5597571.1"/>
    </source>
</evidence>
<dbReference type="Pfam" id="PF14322">
    <property type="entry name" value="SusD-like_3"/>
    <property type="match status" value="1"/>
</dbReference>
<evidence type="ECO:0000256" key="3">
    <source>
        <dbReference type="ARBA" id="ARBA00022729"/>
    </source>
</evidence>
<dbReference type="Pfam" id="PF07980">
    <property type="entry name" value="SusD_RagB"/>
    <property type="match status" value="1"/>
</dbReference>
<comment type="subcellular location">
    <subcellularLocation>
        <location evidence="1">Cell outer membrane</location>
    </subcellularLocation>
</comment>
<sequence>MLTIVSASCKKFLDIIPDNIATIENAFALRKEAEKYLFTCYSYLPASGNVGNNPGLSAGDELHLVYPLSTSNGYEIARGNQNVTDPYLNYWEGRLGGKDLYGGIRDCNIFLENVGRVPDLSIEERNRWIAEVKFLKAYYHFYLLRMYGPIPIIKENLPVDGDPQLAKVYRDPVDTCFNYIVQLIDEAKNDLPLIISDPVNELGRITQPIAYTLKARVLVTAASPLFNGNTDYTNLKDNRGTVLFNTTFDPVKWKTAETACKEAVDICHSIDMKLYEFEPTRNEEGFSDTTKLQLNIRNSVNARWNSEIIWGNTNSTTTTLQQQSIPRGLDPARRDDNTQTSGRYGIPLKLVELFYSQNGVPINEDKTWNYNNRYNLRAGTSSEKFYISNNYVTSAINFDREPRFYASLAFDGGVWLGQGKPESSPLVLQSKYGQSAAGVFANIISVTGYYPKKYVHYEDVISASNVLSIQNYPWPEMRLSDLYLLYAEAINENQGPVEEALTYLNLIRERAGIPSVQEAWSQHSTNPSAYTTKIGLRDIIHRERTIELALEGSRYWDLKRWKTAITELNKPITGWTLPQSSAQGYYQIQNVFIQRFTNKDYFWPIRSSAIEINRNLVQNLGW</sequence>
<evidence type="ECO:0000313" key="10">
    <source>
        <dbReference type="Proteomes" id="UP001202248"/>
    </source>
</evidence>
<dbReference type="InterPro" id="IPR033985">
    <property type="entry name" value="SusD-like_N"/>
</dbReference>
<organism evidence="9 10">
    <name type="scientific">Niabella ginsengisoli</name>
    <dbReference type="NCBI Taxonomy" id="522298"/>
    <lineage>
        <taxon>Bacteria</taxon>
        <taxon>Pseudomonadati</taxon>
        <taxon>Bacteroidota</taxon>
        <taxon>Chitinophagia</taxon>
        <taxon>Chitinophagales</taxon>
        <taxon>Chitinophagaceae</taxon>
        <taxon>Niabella</taxon>
    </lineage>
</organism>
<comment type="caution">
    <text evidence="9">The sequence shown here is derived from an EMBL/GenBank/DDBJ whole genome shotgun (WGS) entry which is preliminary data.</text>
</comment>
<dbReference type="SUPFAM" id="SSF48452">
    <property type="entry name" value="TPR-like"/>
    <property type="match status" value="1"/>
</dbReference>
<dbReference type="InterPro" id="IPR012944">
    <property type="entry name" value="SusD_RagB_dom"/>
</dbReference>
<name>A0ABS9SGS8_9BACT</name>
<dbReference type="EMBL" id="JAKWBL010000001">
    <property type="protein sequence ID" value="MCH5597571.1"/>
    <property type="molecule type" value="Genomic_DNA"/>
</dbReference>
<dbReference type="InterPro" id="IPR011990">
    <property type="entry name" value="TPR-like_helical_dom_sf"/>
</dbReference>
<keyword evidence="5" id="KW-0998">Cell outer membrane</keyword>
<keyword evidence="4" id="KW-0472">Membrane</keyword>